<organism evidence="5 6">
    <name type="scientific">Microtetraspora fusca</name>
    <dbReference type="NCBI Taxonomy" id="1997"/>
    <lineage>
        <taxon>Bacteria</taxon>
        <taxon>Bacillati</taxon>
        <taxon>Actinomycetota</taxon>
        <taxon>Actinomycetes</taxon>
        <taxon>Streptosporangiales</taxon>
        <taxon>Streptosporangiaceae</taxon>
        <taxon>Microtetraspora</taxon>
    </lineage>
</organism>
<dbReference type="PANTHER" id="PTHR10272:SF0">
    <property type="entry name" value="PLATELET-ACTIVATING FACTOR ACETYLHYDROLASE"/>
    <property type="match status" value="1"/>
</dbReference>
<feature type="signal peptide" evidence="4">
    <location>
        <begin position="1"/>
        <end position="27"/>
    </location>
</feature>
<name>A0ABW6VGT5_MICFU</name>
<dbReference type="InterPro" id="IPR029058">
    <property type="entry name" value="AB_hydrolase_fold"/>
</dbReference>
<gene>
    <name evidence="5" type="ORF">ACFY05_36990</name>
</gene>
<dbReference type="EMBL" id="JBIAXI010000032">
    <property type="protein sequence ID" value="MFF4778435.1"/>
    <property type="molecule type" value="Genomic_DNA"/>
</dbReference>
<evidence type="ECO:0000313" key="5">
    <source>
        <dbReference type="EMBL" id="MFF4778435.1"/>
    </source>
</evidence>
<evidence type="ECO:0000256" key="2">
    <source>
        <dbReference type="ARBA" id="ARBA00022963"/>
    </source>
</evidence>
<keyword evidence="4" id="KW-0732">Signal</keyword>
<sequence length="405" mass="42851">MHRSRLMIGVTAVLAAVVTTTAGAAHADAPPKTAGSAGPAASPVRLVLPAPTGPHRIGTVALHLVDGSRRDPWVPTVRKRELMVSLWYPARKSERRPLAPWMPASAAERYFRDVGVPPGRLLPGTTHGRQGAPLDGRLGRLPVVLYSPGANASRSYGTGVVEELASRGYLVVTIDHTYDAAVVEFPGGRVAKNPGGEITDYAKAARVRAEDVRFVLNELTALNAGRNPDAEARPLPSGLRGALDLKRIGMFGHSLGGASTSSAMYADRRIKAGLGLDGAVIGPVAGAGLDRPYMVVDTPGKGGMSTNPALRTFWSNLRGWRLHLTVKGAAHNSFGDDVQLIPLIAPLIGLAPEEVAESVGAIPTARALAFQRAYPRAFFDLHLRGKRSPLLEGPAPGFPEVTYTR</sequence>
<protein>
    <submittedName>
        <fullName evidence="5">Alpha/beta hydrolase family protein</fullName>
    </submittedName>
</protein>
<keyword evidence="2" id="KW-0442">Lipid degradation</keyword>
<dbReference type="SUPFAM" id="SSF53474">
    <property type="entry name" value="alpha/beta-Hydrolases"/>
    <property type="match status" value="1"/>
</dbReference>
<accession>A0ABW6VGT5</accession>
<dbReference type="Gene3D" id="3.40.50.1820">
    <property type="entry name" value="alpha/beta hydrolase"/>
    <property type="match status" value="1"/>
</dbReference>
<evidence type="ECO:0000256" key="3">
    <source>
        <dbReference type="ARBA" id="ARBA00023098"/>
    </source>
</evidence>
<reference evidence="5 6" key="1">
    <citation type="submission" date="2024-10" db="EMBL/GenBank/DDBJ databases">
        <title>The Natural Products Discovery Center: Release of the First 8490 Sequenced Strains for Exploring Actinobacteria Biosynthetic Diversity.</title>
        <authorList>
            <person name="Kalkreuter E."/>
            <person name="Kautsar S.A."/>
            <person name="Yang D."/>
            <person name="Bader C.D."/>
            <person name="Teijaro C.N."/>
            <person name="Fluegel L."/>
            <person name="Davis C.M."/>
            <person name="Simpson J.R."/>
            <person name="Lauterbach L."/>
            <person name="Steele A.D."/>
            <person name="Gui C."/>
            <person name="Meng S."/>
            <person name="Li G."/>
            <person name="Viehrig K."/>
            <person name="Ye F."/>
            <person name="Su P."/>
            <person name="Kiefer A.F."/>
            <person name="Nichols A."/>
            <person name="Cepeda A.J."/>
            <person name="Yan W."/>
            <person name="Fan B."/>
            <person name="Jiang Y."/>
            <person name="Adhikari A."/>
            <person name="Zheng C.-J."/>
            <person name="Schuster L."/>
            <person name="Cowan T.M."/>
            <person name="Smanski M.J."/>
            <person name="Chevrette M.G."/>
            <person name="De Carvalho L.P.S."/>
            <person name="Shen B."/>
        </authorList>
    </citation>
    <scope>NUCLEOTIDE SEQUENCE [LARGE SCALE GENOMIC DNA]</scope>
    <source>
        <strain evidence="5 6">NPDC001281</strain>
    </source>
</reference>
<feature type="chain" id="PRO_5046480783" evidence="4">
    <location>
        <begin position="28"/>
        <end position="405"/>
    </location>
</feature>
<evidence type="ECO:0000313" key="6">
    <source>
        <dbReference type="Proteomes" id="UP001602119"/>
    </source>
</evidence>
<comment type="caution">
    <text evidence="5">The sequence shown here is derived from an EMBL/GenBank/DDBJ whole genome shotgun (WGS) entry which is preliminary data.</text>
</comment>
<keyword evidence="6" id="KW-1185">Reference proteome</keyword>
<keyword evidence="1 5" id="KW-0378">Hydrolase</keyword>
<dbReference type="GO" id="GO:0016787">
    <property type="term" value="F:hydrolase activity"/>
    <property type="evidence" value="ECO:0007669"/>
    <property type="project" value="UniProtKB-KW"/>
</dbReference>
<evidence type="ECO:0000256" key="4">
    <source>
        <dbReference type="SAM" id="SignalP"/>
    </source>
</evidence>
<dbReference type="RefSeq" id="WP_387346976.1">
    <property type="nucleotide sequence ID" value="NZ_JBIAXI010000032.1"/>
</dbReference>
<evidence type="ECO:0000256" key="1">
    <source>
        <dbReference type="ARBA" id="ARBA00022801"/>
    </source>
</evidence>
<dbReference type="PANTHER" id="PTHR10272">
    <property type="entry name" value="PLATELET-ACTIVATING FACTOR ACETYLHYDROLASE"/>
    <property type="match status" value="1"/>
</dbReference>
<proteinExistence type="predicted"/>
<dbReference type="Pfam" id="PF03403">
    <property type="entry name" value="PAF-AH_p_II"/>
    <property type="match status" value="1"/>
</dbReference>
<keyword evidence="3" id="KW-0443">Lipid metabolism</keyword>
<dbReference type="Proteomes" id="UP001602119">
    <property type="component" value="Unassembled WGS sequence"/>
</dbReference>